<reference evidence="2 3" key="1">
    <citation type="submission" date="2021-06" db="EMBL/GenBank/DDBJ databases">
        <title>Caerostris extrusa draft genome.</title>
        <authorList>
            <person name="Kono N."/>
            <person name="Arakawa K."/>
        </authorList>
    </citation>
    <scope>NUCLEOTIDE SEQUENCE [LARGE SCALE GENOMIC DNA]</scope>
</reference>
<organism evidence="2 3">
    <name type="scientific">Caerostris extrusa</name>
    <name type="common">Bark spider</name>
    <name type="synonym">Caerostris bankana</name>
    <dbReference type="NCBI Taxonomy" id="172846"/>
    <lineage>
        <taxon>Eukaryota</taxon>
        <taxon>Metazoa</taxon>
        <taxon>Ecdysozoa</taxon>
        <taxon>Arthropoda</taxon>
        <taxon>Chelicerata</taxon>
        <taxon>Arachnida</taxon>
        <taxon>Araneae</taxon>
        <taxon>Araneomorphae</taxon>
        <taxon>Entelegynae</taxon>
        <taxon>Araneoidea</taxon>
        <taxon>Araneidae</taxon>
        <taxon>Caerostris</taxon>
    </lineage>
</organism>
<keyword evidence="1" id="KW-1133">Transmembrane helix</keyword>
<dbReference type="EMBL" id="BPLR01020620">
    <property type="protein sequence ID" value="GIX80724.1"/>
    <property type="molecule type" value="Genomic_DNA"/>
</dbReference>
<accession>A0AAV4N7K3</accession>
<keyword evidence="1" id="KW-0812">Transmembrane</keyword>
<evidence type="ECO:0000313" key="2">
    <source>
        <dbReference type="EMBL" id="GIX80724.1"/>
    </source>
</evidence>
<evidence type="ECO:0000256" key="1">
    <source>
        <dbReference type="SAM" id="Phobius"/>
    </source>
</evidence>
<name>A0AAV4N7K3_CAEEX</name>
<sequence>MNSCFIVIAALLISYFMSSHIFYIGFMSGELPVQSNTLMVLLAKNLLTVLLITGATIHKNWFFSITQTIQRAVARIALIRRFCTGLVSYCLAQFEVDQYL</sequence>
<dbReference type="Proteomes" id="UP001054945">
    <property type="component" value="Unassembled WGS sequence"/>
</dbReference>
<dbReference type="AlphaFoldDB" id="A0AAV4N7K3"/>
<gene>
    <name evidence="2" type="ORF">CEXT_555881</name>
</gene>
<feature type="transmembrane region" description="Helical" evidence="1">
    <location>
        <begin position="38"/>
        <end position="57"/>
    </location>
</feature>
<proteinExistence type="predicted"/>
<keyword evidence="3" id="KW-1185">Reference proteome</keyword>
<feature type="transmembrane region" description="Helical" evidence="1">
    <location>
        <begin position="5"/>
        <end position="26"/>
    </location>
</feature>
<keyword evidence="1" id="KW-0472">Membrane</keyword>
<evidence type="ECO:0000313" key="3">
    <source>
        <dbReference type="Proteomes" id="UP001054945"/>
    </source>
</evidence>
<comment type="caution">
    <text evidence="2">The sequence shown here is derived from an EMBL/GenBank/DDBJ whole genome shotgun (WGS) entry which is preliminary data.</text>
</comment>
<protein>
    <submittedName>
        <fullName evidence="2">Uncharacterized protein</fullName>
    </submittedName>
</protein>